<dbReference type="GeneID" id="92938341"/>
<dbReference type="PANTHER" id="PTHR45569:SF1">
    <property type="entry name" value="SENSOR PROTEIN KDPD"/>
    <property type="match status" value="1"/>
</dbReference>
<dbReference type="EC" id="2.7.13.3" evidence="3"/>
<keyword evidence="13" id="KW-0175">Coiled coil</keyword>
<evidence type="ECO:0000313" key="17">
    <source>
        <dbReference type="Proteomes" id="UP000033052"/>
    </source>
</evidence>
<dbReference type="Proteomes" id="UP000033052">
    <property type="component" value="Chromosome"/>
</dbReference>
<dbReference type="InterPro" id="IPR029016">
    <property type="entry name" value="GAF-like_dom_sf"/>
</dbReference>
<dbReference type="CDD" id="cd00075">
    <property type="entry name" value="HATPase"/>
    <property type="match status" value="1"/>
</dbReference>
<dbReference type="GO" id="GO:0005886">
    <property type="term" value="C:plasma membrane"/>
    <property type="evidence" value="ECO:0007669"/>
    <property type="project" value="TreeGrafter"/>
</dbReference>
<keyword evidence="4" id="KW-0597">Phosphoprotein</keyword>
<dbReference type="EMBL" id="CP009225">
    <property type="protein sequence ID" value="AKC62352.1"/>
    <property type="molecule type" value="Genomic_DNA"/>
</dbReference>
<dbReference type="InterPro" id="IPR005467">
    <property type="entry name" value="His_kinase_dom"/>
</dbReference>
<gene>
    <name evidence="16" type="primary">kdpD</name>
    <name evidence="16" type="ORF">CLSPO_c16320</name>
</gene>
<evidence type="ECO:0000313" key="16">
    <source>
        <dbReference type="EMBL" id="AKC62352.1"/>
    </source>
</evidence>
<keyword evidence="5 16" id="KW-0808">Transferase</keyword>
<evidence type="ECO:0000256" key="2">
    <source>
        <dbReference type="ARBA" id="ARBA00004141"/>
    </source>
</evidence>
<keyword evidence="10 14" id="KW-1133">Transmembrane helix</keyword>
<evidence type="ECO:0000256" key="8">
    <source>
        <dbReference type="ARBA" id="ARBA00022777"/>
    </source>
</evidence>
<keyword evidence="11" id="KW-0902">Two-component regulatory system</keyword>
<dbReference type="SUPFAM" id="SSF55781">
    <property type="entry name" value="GAF domain-like"/>
    <property type="match status" value="1"/>
</dbReference>
<dbReference type="GO" id="GO:0000155">
    <property type="term" value="F:phosphorelay sensor kinase activity"/>
    <property type="evidence" value="ECO:0007669"/>
    <property type="project" value="InterPro"/>
</dbReference>
<dbReference type="InterPro" id="IPR003661">
    <property type="entry name" value="HisK_dim/P_dom"/>
</dbReference>
<dbReference type="Gene3D" id="3.30.450.40">
    <property type="match status" value="1"/>
</dbReference>
<dbReference type="PRINTS" id="PR00344">
    <property type="entry name" value="BCTRLSENSOR"/>
</dbReference>
<dbReference type="InterPro" id="IPR004358">
    <property type="entry name" value="Sig_transdc_His_kin-like_C"/>
</dbReference>
<feature type="transmembrane region" description="Helical" evidence="14">
    <location>
        <begin position="77"/>
        <end position="95"/>
    </location>
</feature>
<feature type="transmembrane region" description="Helical" evidence="14">
    <location>
        <begin position="107"/>
        <end position="127"/>
    </location>
</feature>
<dbReference type="CDD" id="cd00082">
    <property type="entry name" value="HisKA"/>
    <property type="match status" value="1"/>
</dbReference>
<evidence type="ECO:0000256" key="6">
    <source>
        <dbReference type="ARBA" id="ARBA00022692"/>
    </source>
</evidence>
<evidence type="ECO:0000256" key="9">
    <source>
        <dbReference type="ARBA" id="ARBA00022840"/>
    </source>
</evidence>
<dbReference type="Gene3D" id="3.30.565.10">
    <property type="entry name" value="Histidine kinase-like ATPase, C-terminal domain"/>
    <property type="match status" value="1"/>
</dbReference>
<sequence length="527" mass="59941">MNKKDMFNLNKYINIIRANEYKINFKNVFLSIFKMIIIMTTSTVVSLVFRYIGFHESNIIVVFILGVLFVAKYTEGYFYGICSSIIGVLTFNFFFTEPYYSFSAYRSDYPVTFVIMLIAAVITSTLTSRIKKEARISSIREKRMELLYYINKGLLKSRNKNQVIEFCGKNLFEMFNRPVIISVANSRHQIEESSNYIFNNNNEANIFQSTIEKQAILESFKIGKAVGVGTNISIHNYAYYQPIIGENSILGVIGLSCFDGNLLSQNDKILLKSVSTQIALAIEREHLFEKQKKANLEAEKEKLRANLLRSISHDLRTPLTGILGSVTTIIDNNDVLEHDIKNELLENIFKDASWLVHSVENILSITRIDEGKFEIKKNLELVEEIISGAISKVKRFAENHTLKVDVPDKLILVNVDGLLIQQVMVNLIDNAIKYTPANSFIEINVKEKNDRVIFQVLDNGNGIPEEDLNNIFDRFYISTKFGYLEKRGTGLGLAICKSIIEAHGGKIFAFNNLHGGATFEFSLPLKE</sequence>
<dbReference type="PROSITE" id="PS50109">
    <property type="entry name" value="HIS_KIN"/>
    <property type="match status" value="1"/>
</dbReference>
<feature type="transmembrane region" description="Helical" evidence="14">
    <location>
        <begin position="27"/>
        <end position="45"/>
    </location>
</feature>
<dbReference type="InterPro" id="IPR038318">
    <property type="entry name" value="KdpD_sf"/>
</dbReference>
<accession>A0A7U4LMI3</accession>
<name>A0A7U4LMI3_CLOSG</name>
<feature type="transmembrane region" description="Helical" evidence="14">
    <location>
        <begin position="51"/>
        <end position="70"/>
    </location>
</feature>
<dbReference type="SUPFAM" id="SSF47384">
    <property type="entry name" value="Homodimeric domain of signal transducing histidine kinase"/>
    <property type="match status" value="1"/>
</dbReference>
<keyword evidence="8" id="KW-0418">Kinase</keyword>
<feature type="domain" description="Histidine kinase" evidence="15">
    <location>
        <begin position="310"/>
        <end position="527"/>
    </location>
</feature>
<evidence type="ECO:0000256" key="1">
    <source>
        <dbReference type="ARBA" id="ARBA00000085"/>
    </source>
</evidence>
<dbReference type="InterPro" id="IPR052023">
    <property type="entry name" value="Histidine_kinase_KdpD"/>
</dbReference>
<evidence type="ECO:0000259" key="15">
    <source>
        <dbReference type="PROSITE" id="PS50109"/>
    </source>
</evidence>
<dbReference type="FunFam" id="3.30.565.10:FF:000042">
    <property type="entry name" value="Two-component sensor histidine kinase KdpD"/>
    <property type="match status" value="1"/>
</dbReference>
<dbReference type="RefSeq" id="WP_233422554.1">
    <property type="nucleotide sequence ID" value="NZ_CP009225.1"/>
</dbReference>
<dbReference type="Pfam" id="PF02518">
    <property type="entry name" value="HATPase_c"/>
    <property type="match status" value="1"/>
</dbReference>
<dbReference type="PANTHER" id="PTHR45569">
    <property type="entry name" value="SENSOR PROTEIN KDPD"/>
    <property type="match status" value="1"/>
</dbReference>
<dbReference type="Pfam" id="PF13493">
    <property type="entry name" value="DUF4118"/>
    <property type="match status" value="1"/>
</dbReference>
<evidence type="ECO:0000256" key="7">
    <source>
        <dbReference type="ARBA" id="ARBA00022741"/>
    </source>
</evidence>
<dbReference type="GO" id="GO:0042802">
    <property type="term" value="F:identical protein binding"/>
    <property type="evidence" value="ECO:0007669"/>
    <property type="project" value="UniProtKB-ARBA"/>
</dbReference>
<keyword evidence="6 14" id="KW-0812">Transmembrane</keyword>
<keyword evidence="7" id="KW-0547">Nucleotide-binding</keyword>
<dbReference type="InterPro" id="IPR003594">
    <property type="entry name" value="HATPase_dom"/>
</dbReference>
<feature type="coiled-coil region" evidence="13">
    <location>
        <begin position="286"/>
        <end position="313"/>
    </location>
</feature>
<keyword evidence="9" id="KW-0067">ATP-binding</keyword>
<evidence type="ECO:0000256" key="4">
    <source>
        <dbReference type="ARBA" id="ARBA00022553"/>
    </source>
</evidence>
<dbReference type="GO" id="GO:0005524">
    <property type="term" value="F:ATP binding"/>
    <property type="evidence" value="ECO:0007669"/>
    <property type="project" value="UniProtKB-KW"/>
</dbReference>
<evidence type="ECO:0000256" key="5">
    <source>
        <dbReference type="ARBA" id="ARBA00022679"/>
    </source>
</evidence>
<reference evidence="16 17" key="1">
    <citation type="journal article" date="2015" name="PLoS ONE">
        <title>A universal mariner transposon system for forward genetic studies in the genus clostridium.</title>
        <authorList>
            <person name="Zhang Y."/>
            <person name="Grosse-Honebrink A."/>
            <person name="Minton N.P."/>
        </authorList>
    </citation>
    <scope>NUCLEOTIDE SEQUENCE [LARGE SCALE GENOMIC DNA]</scope>
    <source>
        <strain evidence="16 17">NCIMB 10696</strain>
    </source>
</reference>
<comment type="catalytic activity">
    <reaction evidence="1">
        <text>ATP + protein L-histidine = ADP + protein N-phospho-L-histidine.</text>
        <dbReference type="EC" id="2.7.13.3"/>
    </reaction>
</comment>
<proteinExistence type="predicted"/>
<evidence type="ECO:0000256" key="11">
    <source>
        <dbReference type="ARBA" id="ARBA00023012"/>
    </source>
</evidence>
<protein>
    <recommendedName>
        <fullName evidence="3">histidine kinase</fullName>
        <ecNumber evidence="3">2.7.13.3</ecNumber>
    </recommendedName>
</protein>
<evidence type="ECO:0000256" key="14">
    <source>
        <dbReference type="SAM" id="Phobius"/>
    </source>
</evidence>
<dbReference type="SUPFAM" id="SSF55874">
    <property type="entry name" value="ATPase domain of HSP90 chaperone/DNA topoisomerase II/histidine kinase"/>
    <property type="match status" value="1"/>
</dbReference>
<evidence type="ECO:0000256" key="3">
    <source>
        <dbReference type="ARBA" id="ARBA00012438"/>
    </source>
</evidence>
<dbReference type="InterPro" id="IPR036890">
    <property type="entry name" value="HATPase_C_sf"/>
</dbReference>
<dbReference type="Gene3D" id="1.20.120.620">
    <property type="entry name" value="Backbone structure of the membrane domain of e. Coli histidine kinase receptor kdpd"/>
    <property type="match status" value="1"/>
</dbReference>
<dbReference type="SMART" id="SM00388">
    <property type="entry name" value="HisKA"/>
    <property type="match status" value="1"/>
</dbReference>
<dbReference type="InterPro" id="IPR025201">
    <property type="entry name" value="KdpD_TM"/>
</dbReference>
<evidence type="ECO:0000256" key="13">
    <source>
        <dbReference type="SAM" id="Coils"/>
    </source>
</evidence>
<evidence type="ECO:0000256" key="10">
    <source>
        <dbReference type="ARBA" id="ARBA00022989"/>
    </source>
</evidence>
<dbReference type="Pfam" id="PF00512">
    <property type="entry name" value="HisKA"/>
    <property type="match status" value="1"/>
</dbReference>
<keyword evidence="12 14" id="KW-0472">Membrane</keyword>
<dbReference type="SMART" id="SM00387">
    <property type="entry name" value="HATPase_c"/>
    <property type="match status" value="1"/>
</dbReference>
<evidence type="ECO:0000256" key="12">
    <source>
        <dbReference type="ARBA" id="ARBA00023136"/>
    </source>
</evidence>
<comment type="subcellular location">
    <subcellularLocation>
        <location evidence="2">Membrane</location>
        <topology evidence="2">Multi-pass membrane protein</topology>
    </subcellularLocation>
</comment>
<dbReference type="KEGG" id="cld:CLSPO_c16320"/>
<dbReference type="Gene3D" id="1.10.287.130">
    <property type="match status" value="1"/>
</dbReference>
<dbReference type="InterPro" id="IPR036097">
    <property type="entry name" value="HisK_dim/P_sf"/>
</dbReference>
<organism evidence="16 17">
    <name type="scientific">Clostridium sporogenes</name>
    <dbReference type="NCBI Taxonomy" id="1509"/>
    <lineage>
        <taxon>Bacteria</taxon>
        <taxon>Bacillati</taxon>
        <taxon>Bacillota</taxon>
        <taxon>Clostridia</taxon>
        <taxon>Eubacteriales</taxon>
        <taxon>Clostridiaceae</taxon>
        <taxon>Clostridium</taxon>
    </lineage>
</organism>
<dbReference type="AlphaFoldDB" id="A0A7U4LMI3"/>